<dbReference type="EMBL" id="SAXZ01000014">
    <property type="protein sequence ID" value="TXJ31135.1"/>
    <property type="molecule type" value="Genomic_DNA"/>
</dbReference>
<organism evidence="2 3">
    <name type="scientific">Brachyspira aalborgi</name>
    <dbReference type="NCBI Taxonomy" id="29522"/>
    <lineage>
        <taxon>Bacteria</taxon>
        <taxon>Pseudomonadati</taxon>
        <taxon>Spirochaetota</taxon>
        <taxon>Spirochaetia</taxon>
        <taxon>Brachyspirales</taxon>
        <taxon>Brachyspiraceae</taxon>
        <taxon>Brachyspira</taxon>
    </lineage>
</organism>
<dbReference type="Proteomes" id="UP000322659">
    <property type="component" value="Unassembled WGS sequence"/>
</dbReference>
<keyword evidence="3" id="KW-1185">Reference proteome</keyword>
<reference evidence="2 3" key="1">
    <citation type="journal article" date="1992" name="Lakartidningen">
        <title>[Penicillin V and not amoxicillin is the first choice preparation in acute otitis].</title>
        <authorList>
            <person name="Kamme C."/>
            <person name="Lundgren K."/>
            <person name="Prellner K."/>
        </authorList>
    </citation>
    <scope>NUCLEOTIDE SEQUENCE [LARGE SCALE GENOMIC DNA]</scope>
    <source>
        <strain evidence="2 3">PC5099IV</strain>
    </source>
</reference>
<evidence type="ECO:0000256" key="1">
    <source>
        <dbReference type="SAM" id="Phobius"/>
    </source>
</evidence>
<accession>A0ABY3K7D6</accession>
<comment type="caution">
    <text evidence="2">The sequence shown here is derived from an EMBL/GenBank/DDBJ whole genome shotgun (WGS) entry which is preliminary data.</text>
</comment>
<keyword evidence="1" id="KW-1133">Transmembrane helix</keyword>
<feature type="transmembrane region" description="Helical" evidence="1">
    <location>
        <begin position="13"/>
        <end position="33"/>
    </location>
</feature>
<evidence type="ECO:0000313" key="2">
    <source>
        <dbReference type="EMBL" id="TXJ31135.1"/>
    </source>
</evidence>
<name>A0ABY3K7D6_9SPIR</name>
<proteinExistence type="predicted"/>
<gene>
    <name evidence="2" type="ORF">EPJ71_10400</name>
</gene>
<keyword evidence="1" id="KW-0812">Transmembrane</keyword>
<keyword evidence="1" id="KW-0472">Membrane</keyword>
<dbReference type="RefSeq" id="WP_147748650.1">
    <property type="nucleotide sequence ID" value="NZ_SAXZ01000014.1"/>
</dbReference>
<protein>
    <submittedName>
        <fullName evidence="2">Uncharacterized protein</fullName>
    </submittedName>
</protein>
<evidence type="ECO:0000313" key="3">
    <source>
        <dbReference type="Proteomes" id="UP000322659"/>
    </source>
</evidence>
<sequence>MNESSNAMTGGSIGVWAIAVIILLAMFGGGGFFGGFNRFPMGAGGDCVTPKNNLEFGFYSMNNTNSKIDALATQNAQEFFNLRQTIDGNELTRVRDELANTKMALALTEQGRYMDAQFCRINARLDGIPKSPTFYPAGNINASCVYKCPTETTTTA</sequence>